<dbReference type="HOGENOM" id="CLU_3043816_0_0_7"/>
<dbReference type="Proteomes" id="UP000007721">
    <property type="component" value="Chromosome"/>
</dbReference>
<sequence length="54" mass="6055">MLAAQTTGGRKSPLNGFSGLFLFVQIQKYFTPIKESRTEAGLMAPDENNRHRDN</sequence>
<name>A0A068EZZ8_GEODF</name>
<evidence type="ECO:0000313" key="2">
    <source>
        <dbReference type="Proteomes" id="UP000007721"/>
    </source>
</evidence>
<organism evidence="1 2">
    <name type="scientific">Geotalea daltonii (strain DSM 22248 / JCM 15807 / FRC-32)</name>
    <name type="common">Geobacter daltonii</name>
    <dbReference type="NCBI Taxonomy" id="316067"/>
    <lineage>
        <taxon>Bacteria</taxon>
        <taxon>Pseudomonadati</taxon>
        <taxon>Thermodesulfobacteriota</taxon>
        <taxon>Desulfuromonadia</taxon>
        <taxon>Geobacterales</taxon>
        <taxon>Geobacteraceae</taxon>
        <taxon>Geotalea</taxon>
    </lineage>
</organism>
<protein>
    <submittedName>
        <fullName evidence="1">Uncharacterized protein</fullName>
    </submittedName>
</protein>
<evidence type="ECO:0000313" key="1">
    <source>
        <dbReference type="EMBL" id="AID57997.1"/>
    </source>
</evidence>
<keyword evidence="2" id="KW-1185">Reference proteome</keyword>
<accession>A0A068EZZ8</accession>
<dbReference type="AlphaFoldDB" id="A0A068EZZ8"/>
<dbReference type="EMBL" id="CP001390">
    <property type="protein sequence ID" value="AID57997.1"/>
    <property type="molecule type" value="Genomic_DNA"/>
</dbReference>
<reference evidence="1 2" key="1">
    <citation type="submission" date="2009-01" db="EMBL/GenBank/DDBJ databases">
        <title>Complete sequence of Geobacter sp. FRC-32.</title>
        <authorList>
            <consortium name="US DOE Joint Genome Institute"/>
            <person name="Lucas S."/>
            <person name="Copeland A."/>
            <person name="Lapidus A."/>
            <person name="Glavina del Rio T."/>
            <person name="Dalin E."/>
            <person name="Tice H."/>
            <person name="Bruce D."/>
            <person name="Goodwin L."/>
            <person name="Pitluck S."/>
            <person name="Saunders E."/>
            <person name="Brettin T."/>
            <person name="Detter J.C."/>
            <person name="Han C."/>
            <person name="Larimer F."/>
            <person name="Land M."/>
            <person name="Hauser L."/>
            <person name="Kyrpides N."/>
            <person name="Ovchinnikova G."/>
            <person name="Kostka J."/>
            <person name="Richardson P."/>
        </authorList>
    </citation>
    <scope>NUCLEOTIDE SEQUENCE [LARGE SCALE GENOMIC DNA]</scope>
    <source>
        <strain evidence="2">DSM 22248 / JCM 15807 / FRC-32</strain>
    </source>
</reference>
<gene>
    <name evidence="1" type="ordered locus">Geob_3880</name>
</gene>
<dbReference type="KEGG" id="geo:Geob_3880"/>
<proteinExistence type="predicted"/>